<dbReference type="InterPro" id="IPR001455">
    <property type="entry name" value="TusA-like"/>
</dbReference>
<proteinExistence type="inferred from homology"/>
<protein>
    <submittedName>
        <fullName evidence="3">Preprotein translocase subunit TatC</fullName>
    </submittedName>
</protein>
<evidence type="ECO:0000256" key="1">
    <source>
        <dbReference type="ARBA" id="ARBA00008984"/>
    </source>
</evidence>
<dbReference type="EMBL" id="PNIE01000050">
    <property type="protein sequence ID" value="PMP62935.1"/>
    <property type="molecule type" value="Genomic_DNA"/>
</dbReference>
<dbReference type="CDD" id="cd00291">
    <property type="entry name" value="SirA_YedF_YeeD"/>
    <property type="match status" value="1"/>
</dbReference>
<dbReference type="InterPro" id="IPR036868">
    <property type="entry name" value="TusA-like_sf"/>
</dbReference>
<gene>
    <name evidence="3" type="ORF">C0197_03560</name>
</gene>
<dbReference type="Proteomes" id="UP000235731">
    <property type="component" value="Unassembled WGS sequence"/>
</dbReference>
<dbReference type="AlphaFoldDB" id="A0A2N7PJK1"/>
<dbReference type="Pfam" id="PF01206">
    <property type="entry name" value="TusA"/>
    <property type="match status" value="1"/>
</dbReference>
<dbReference type="SUPFAM" id="SSF64307">
    <property type="entry name" value="SirA-like"/>
    <property type="match status" value="1"/>
</dbReference>
<sequence length="81" mass="9121">MVDLSSIKADEVLDCKGLSCPMPMLKTKKALQKLQSGQILEVWSTDPGSKNDIPNMCKKEGHEFLGMIDEPGYTRYFVKKK</sequence>
<organism evidence="3 4">
    <name type="scientific">Caldimicrobium thiodismutans</name>
    <dbReference type="NCBI Taxonomy" id="1653476"/>
    <lineage>
        <taxon>Bacteria</taxon>
        <taxon>Pseudomonadati</taxon>
        <taxon>Thermodesulfobacteriota</taxon>
        <taxon>Thermodesulfobacteria</taxon>
        <taxon>Thermodesulfobacteriales</taxon>
        <taxon>Thermodesulfobacteriaceae</taxon>
        <taxon>Caldimicrobium</taxon>
    </lineage>
</organism>
<evidence type="ECO:0000259" key="2">
    <source>
        <dbReference type="PROSITE" id="PS01148"/>
    </source>
</evidence>
<reference evidence="3 4" key="1">
    <citation type="submission" date="2018-01" db="EMBL/GenBank/DDBJ databases">
        <title>Metagenomic assembled genomes from two thermal pools in the Uzon Caldera, Kamchatka, Russia.</title>
        <authorList>
            <person name="Wilkins L."/>
            <person name="Ettinger C."/>
        </authorList>
    </citation>
    <scope>NUCLEOTIDE SEQUENCE [LARGE SCALE GENOMIC DNA]</scope>
    <source>
        <strain evidence="3">ZAV-15</strain>
    </source>
</reference>
<evidence type="ECO:0000313" key="4">
    <source>
        <dbReference type="Proteomes" id="UP000235731"/>
    </source>
</evidence>
<feature type="domain" description="UPF0033" evidence="2">
    <location>
        <begin position="13"/>
        <end position="37"/>
    </location>
</feature>
<dbReference type="PANTHER" id="PTHR33279:SF6">
    <property type="entry name" value="SULFUR CARRIER PROTEIN YEDF-RELATED"/>
    <property type="match status" value="1"/>
</dbReference>
<evidence type="ECO:0000313" key="3">
    <source>
        <dbReference type="EMBL" id="PMP62935.1"/>
    </source>
</evidence>
<dbReference type="PROSITE" id="PS01148">
    <property type="entry name" value="UPF0033"/>
    <property type="match status" value="1"/>
</dbReference>
<dbReference type="Gene3D" id="3.30.110.40">
    <property type="entry name" value="TusA-like domain"/>
    <property type="match status" value="1"/>
</dbReference>
<comment type="similarity">
    <text evidence="1">Belongs to the sulfur carrier protein TusA family.</text>
</comment>
<accession>A0A2N7PJK1</accession>
<comment type="caution">
    <text evidence="3">The sequence shown here is derived from an EMBL/GenBank/DDBJ whole genome shotgun (WGS) entry which is preliminary data.</text>
</comment>
<name>A0A2N7PJK1_9BACT</name>
<dbReference type="PANTHER" id="PTHR33279">
    <property type="entry name" value="SULFUR CARRIER PROTEIN YEDF-RELATED"/>
    <property type="match status" value="1"/>
</dbReference>